<sequence>MIKEWGLLGTLRHFACLVFGIALMAASVALAKIALLGTSPISSIPNVLSGLTRLSIGQWTIFYMFLLVSLEWLVLRRYFGWSNVIQLIPSIFFGTMIDWFVQLFKFIKPTGYWLQLGLTLISIVLLAIGVFFEVNSQTLMMAGEGIAAAIAFRRDRPFAKTKVRVDMAMVLGAVLISLIFSHQLIGVREGTILSALLSGRIVGYIEERFPQLTAWLRGSDPELSSEK</sequence>
<dbReference type="Proteomes" id="UP000774947">
    <property type="component" value="Unassembled WGS sequence"/>
</dbReference>
<evidence type="ECO:0000313" key="3">
    <source>
        <dbReference type="Proteomes" id="UP000774947"/>
    </source>
</evidence>
<keyword evidence="1" id="KW-0472">Membrane</keyword>
<reference evidence="2" key="2">
    <citation type="submission" date="2021-09" db="EMBL/GenBank/DDBJ databases">
        <authorList>
            <person name="Gilroy R."/>
        </authorList>
    </citation>
    <scope>NUCLEOTIDE SEQUENCE</scope>
    <source>
        <strain evidence="2">CHK173-2119</strain>
    </source>
</reference>
<dbReference type="Pfam" id="PF19700">
    <property type="entry name" value="DUF6198"/>
    <property type="match status" value="1"/>
</dbReference>
<organism evidence="2 3">
    <name type="scientific">Lapidilactobacillus dextrinicus</name>
    <dbReference type="NCBI Taxonomy" id="51664"/>
    <lineage>
        <taxon>Bacteria</taxon>
        <taxon>Bacillati</taxon>
        <taxon>Bacillota</taxon>
        <taxon>Bacilli</taxon>
        <taxon>Lactobacillales</taxon>
        <taxon>Lactobacillaceae</taxon>
        <taxon>Lapidilactobacillus</taxon>
    </lineage>
</organism>
<feature type="transmembrane region" description="Helical" evidence="1">
    <location>
        <begin position="56"/>
        <end position="75"/>
    </location>
</feature>
<protein>
    <submittedName>
        <fullName evidence="2">DUF6198 family protein</fullName>
    </submittedName>
</protein>
<evidence type="ECO:0000256" key="1">
    <source>
        <dbReference type="SAM" id="Phobius"/>
    </source>
</evidence>
<reference evidence="2" key="1">
    <citation type="journal article" date="2021" name="PeerJ">
        <title>Extensive microbial diversity within the chicken gut microbiome revealed by metagenomics and culture.</title>
        <authorList>
            <person name="Gilroy R."/>
            <person name="Ravi A."/>
            <person name="Getino M."/>
            <person name="Pursley I."/>
            <person name="Horton D.L."/>
            <person name="Alikhan N.F."/>
            <person name="Baker D."/>
            <person name="Gharbi K."/>
            <person name="Hall N."/>
            <person name="Watson M."/>
            <person name="Adriaenssens E.M."/>
            <person name="Foster-Nyarko E."/>
            <person name="Jarju S."/>
            <person name="Secka A."/>
            <person name="Antonio M."/>
            <person name="Oren A."/>
            <person name="Chaudhuri R.R."/>
            <person name="La Ragione R."/>
            <person name="Hildebrand F."/>
            <person name="Pallen M.J."/>
        </authorList>
    </citation>
    <scope>NUCLEOTIDE SEQUENCE</scope>
    <source>
        <strain evidence="2">CHK173-2119</strain>
    </source>
</reference>
<evidence type="ECO:0000313" key="2">
    <source>
        <dbReference type="EMBL" id="HJE15702.1"/>
    </source>
</evidence>
<dbReference type="PANTHER" id="PTHR40078:SF1">
    <property type="entry name" value="INTEGRAL MEMBRANE PROTEIN"/>
    <property type="match status" value="1"/>
</dbReference>
<name>A0A921B4F6_9LACO</name>
<comment type="caution">
    <text evidence="2">The sequence shown here is derived from an EMBL/GenBank/DDBJ whole genome shotgun (WGS) entry which is preliminary data.</text>
</comment>
<feature type="transmembrane region" description="Helical" evidence="1">
    <location>
        <begin position="87"/>
        <end position="107"/>
    </location>
</feature>
<gene>
    <name evidence="2" type="ORF">K8W17_06450</name>
</gene>
<proteinExistence type="predicted"/>
<accession>A0A921B4F6</accession>
<dbReference type="InterPro" id="IPR038750">
    <property type="entry name" value="YczE/YyaS-like"/>
</dbReference>
<dbReference type="EMBL" id="DYXY01000169">
    <property type="protein sequence ID" value="HJE15702.1"/>
    <property type="molecule type" value="Genomic_DNA"/>
</dbReference>
<feature type="transmembrane region" description="Helical" evidence="1">
    <location>
        <begin position="12"/>
        <end position="36"/>
    </location>
</feature>
<dbReference type="AlphaFoldDB" id="A0A921B4F6"/>
<feature type="transmembrane region" description="Helical" evidence="1">
    <location>
        <begin position="113"/>
        <end position="132"/>
    </location>
</feature>
<keyword evidence="1" id="KW-1133">Transmembrane helix</keyword>
<keyword evidence="1" id="KW-0812">Transmembrane</keyword>
<feature type="transmembrane region" description="Helical" evidence="1">
    <location>
        <begin position="163"/>
        <end position="185"/>
    </location>
</feature>
<dbReference type="PANTHER" id="PTHR40078">
    <property type="entry name" value="INTEGRAL MEMBRANE PROTEIN-RELATED"/>
    <property type="match status" value="1"/>
</dbReference>